<reference evidence="8" key="1">
    <citation type="journal article" date="2012" name="Nature">
        <title>The oyster genome reveals stress adaptation and complexity of shell formation.</title>
        <authorList>
            <person name="Zhang G."/>
            <person name="Fang X."/>
            <person name="Guo X."/>
            <person name="Li L."/>
            <person name="Luo R."/>
            <person name="Xu F."/>
            <person name="Yang P."/>
            <person name="Zhang L."/>
            <person name="Wang X."/>
            <person name="Qi H."/>
            <person name="Xiong Z."/>
            <person name="Que H."/>
            <person name="Xie Y."/>
            <person name="Holland P.W."/>
            <person name="Paps J."/>
            <person name="Zhu Y."/>
            <person name="Wu F."/>
            <person name="Chen Y."/>
            <person name="Wang J."/>
            <person name="Peng C."/>
            <person name="Meng J."/>
            <person name="Yang L."/>
            <person name="Liu J."/>
            <person name="Wen B."/>
            <person name="Zhang N."/>
            <person name="Huang Z."/>
            <person name="Zhu Q."/>
            <person name="Feng Y."/>
            <person name="Mount A."/>
            <person name="Hedgecock D."/>
            <person name="Xu Z."/>
            <person name="Liu Y."/>
            <person name="Domazet-Loso T."/>
            <person name="Du Y."/>
            <person name="Sun X."/>
            <person name="Zhang S."/>
            <person name="Liu B."/>
            <person name="Cheng P."/>
            <person name="Jiang X."/>
            <person name="Li J."/>
            <person name="Fan D."/>
            <person name="Wang W."/>
            <person name="Fu W."/>
            <person name="Wang T."/>
            <person name="Wang B."/>
            <person name="Zhang J."/>
            <person name="Peng Z."/>
            <person name="Li Y."/>
            <person name="Li N."/>
            <person name="Wang J."/>
            <person name="Chen M."/>
            <person name="He Y."/>
            <person name="Tan F."/>
            <person name="Song X."/>
            <person name="Zheng Q."/>
            <person name="Huang R."/>
            <person name="Yang H."/>
            <person name="Du X."/>
            <person name="Chen L."/>
            <person name="Yang M."/>
            <person name="Gaffney P.M."/>
            <person name="Wang S."/>
            <person name="Luo L."/>
            <person name="She Z."/>
            <person name="Ming Y."/>
            <person name="Huang W."/>
            <person name="Zhang S."/>
            <person name="Huang B."/>
            <person name="Zhang Y."/>
            <person name="Qu T."/>
            <person name="Ni P."/>
            <person name="Miao G."/>
            <person name="Wang J."/>
            <person name="Wang Q."/>
            <person name="Steinberg C.E."/>
            <person name="Wang H."/>
            <person name="Li N."/>
            <person name="Qian L."/>
            <person name="Zhang G."/>
            <person name="Li Y."/>
            <person name="Yang H."/>
            <person name="Liu X."/>
            <person name="Wang J."/>
            <person name="Yin Y."/>
            <person name="Wang J."/>
        </authorList>
    </citation>
    <scope>NUCLEOTIDE SEQUENCE [LARGE SCALE GENOMIC DNA]</scope>
    <source>
        <strain evidence="8">05x7-T-G4-1.051#20</strain>
    </source>
</reference>
<dbReference type="PANTHER" id="PTHR15813:SF9">
    <property type="entry name" value="PX DOMAIN-CONTAINING PROTEIN"/>
    <property type="match status" value="1"/>
</dbReference>
<evidence type="ECO:0000256" key="4">
    <source>
        <dbReference type="ARBA" id="ARBA00022927"/>
    </source>
</evidence>
<dbReference type="InterPro" id="IPR001683">
    <property type="entry name" value="PX_dom"/>
</dbReference>
<dbReference type="GO" id="GO:0015031">
    <property type="term" value="P:protein transport"/>
    <property type="evidence" value="ECO:0007669"/>
    <property type="project" value="UniProtKB-KW"/>
</dbReference>
<gene>
    <name evidence="8" type="ORF">CGI_10013035</name>
</gene>
<dbReference type="AlphaFoldDB" id="K1PWQ0"/>
<dbReference type="PANTHER" id="PTHR15813">
    <property type="entry name" value="SORTING NEXIN-22 AND 24"/>
    <property type="match status" value="1"/>
</dbReference>
<accession>K1PWQ0</accession>
<name>K1PWQ0_MAGGI</name>
<evidence type="ECO:0000256" key="3">
    <source>
        <dbReference type="ARBA" id="ARBA00022448"/>
    </source>
</evidence>
<evidence type="ECO:0000256" key="5">
    <source>
        <dbReference type="ARBA" id="ARBA00023121"/>
    </source>
</evidence>
<dbReference type="InterPro" id="IPR036871">
    <property type="entry name" value="PX_dom_sf"/>
</dbReference>
<comment type="subcellular location">
    <subcellularLocation>
        <location evidence="1">Cytoplasmic vesicle membrane</location>
        <topology evidence="1">Peripheral membrane protein</topology>
        <orientation evidence="1">Cytoplasmic side</orientation>
    </subcellularLocation>
</comment>
<keyword evidence="6" id="KW-0472">Membrane</keyword>
<dbReference type="GO" id="GO:1901981">
    <property type="term" value="F:phosphatidylinositol phosphate binding"/>
    <property type="evidence" value="ECO:0007669"/>
    <property type="project" value="TreeGrafter"/>
</dbReference>
<dbReference type="PROSITE" id="PS50195">
    <property type="entry name" value="PX"/>
    <property type="match status" value="1"/>
</dbReference>
<dbReference type="InParanoid" id="K1PWQ0"/>
<evidence type="ECO:0000256" key="6">
    <source>
        <dbReference type="ARBA" id="ARBA00023136"/>
    </source>
</evidence>
<dbReference type="InterPro" id="IPR052467">
    <property type="entry name" value="Sorting_nexin_PX-domain"/>
</dbReference>
<dbReference type="SUPFAM" id="SSF64268">
    <property type="entry name" value="PX domain"/>
    <property type="match status" value="1"/>
</dbReference>
<keyword evidence="7" id="KW-0968">Cytoplasmic vesicle</keyword>
<evidence type="ECO:0000256" key="7">
    <source>
        <dbReference type="ARBA" id="ARBA00023329"/>
    </source>
</evidence>
<keyword evidence="4" id="KW-0653">Protein transport</keyword>
<dbReference type="HOGENOM" id="CLU_117250_1_0_1"/>
<dbReference type="Pfam" id="PF00787">
    <property type="entry name" value="PX"/>
    <property type="match status" value="1"/>
</dbReference>
<dbReference type="GO" id="GO:0030659">
    <property type="term" value="C:cytoplasmic vesicle membrane"/>
    <property type="evidence" value="ECO:0007669"/>
    <property type="project" value="UniProtKB-SubCell"/>
</dbReference>
<comment type="similarity">
    <text evidence="2">Belongs to the sorting nexin family.</text>
</comment>
<keyword evidence="3" id="KW-0813">Transport</keyword>
<dbReference type="EMBL" id="JH815782">
    <property type="protein sequence ID" value="EKC26128.1"/>
    <property type="molecule type" value="Genomic_DNA"/>
</dbReference>
<evidence type="ECO:0000256" key="1">
    <source>
        <dbReference type="ARBA" id="ARBA00004180"/>
    </source>
</evidence>
<dbReference type="Gene3D" id="3.30.1520.10">
    <property type="entry name" value="Phox-like domain"/>
    <property type="match status" value="1"/>
</dbReference>
<protein>
    <submittedName>
        <fullName evidence="8">Sorting nexin-24</fullName>
    </submittedName>
</protein>
<dbReference type="SMART" id="SM00312">
    <property type="entry name" value="PX"/>
    <property type="match status" value="1"/>
</dbReference>
<organism evidence="8">
    <name type="scientific">Magallana gigas</name>
    <name type="common">Pacific oyster</name>
    <name type="synonym">Crassostrea gigas</name>
    <dbReference type="NCBI Taxonomy" id="29159"/>
    <lineage>
        <taxon>Eukaryota</taxon>
        <taxon>Metazoa</taxon>
        <taxon>Spiralia</taxon>
        <taxon>Lophotrochozoa</taxon>
        <taxon>Mollusca</taxon>
        <taxon>Bivalvia</taxon>
        <taxon>Autobranchia</taxon>
        <taxon>Pteriomorphia</taxon>
        <taxon>Ostreida</taxon>
        <taxon>Ostreoidea</taxon>
        <taxon>Ostreidae</taxon>
        <taxon>Magallana</taxon>
    </lineage>
</organism>
<evidence type="ECO:0000256" key="2">
    <source>
        <dbReference type="ARBA" id="ARBA00010883"/>
    </source>
</evidence>
<sequence>MIRVSIPSYHKVVEDNNDSYTAFIIEVCIVATGKTLSVQKRYSEFEMLHKQLKKQIKTPEFPPKKMMKFSNKVLEQRRLALQTYLQGVALAEKIPKILLHFLDVEQYMYHGSQELLDVSNRTTHQSMIAFPPEVYLQDNRNGSWDIVSAGVLAALYNNVEDLVEKVHYSLLVFTWYEGGYKVN</sequence>
<proteinExistence type="inferred from homology"/>
<keyword evidence="5" id="KW-0446">Lipid-binding</keyword>
<evidence type="ECO:0000313" key="8">
    <source>
        <dbReference type="EMBL" id="EKC26128.1"/>
    </source>
</evidence>